<reference evidence="1" key="1">
    <citation type="journal article" date="2022" name="Int. J. Mol. Sci.">
        <title>Draft Genome of Tanacetum Coccineum: Genomic Comparison of Closely Related Tanacetum-Family Plants.</title>
        <authorList>
            <person name="Yamashiro T."/>
            <person name="Shiraishi A."/>
            <person name="Nakayama K."/>
            <person name="Satake H."/>
        </authorList>
    </citation>
    <scope>NUCLEOTIDE SEQUENCE</scope>
</reference>
<reference evidence="1" key="2">
    <citation type="submission" date="2022-01" db="EMBL/GenBank/DDBJ databases">
        <authorList>
            <person name="Yamashiro T."/>
            <person name="Shiraishi A."/>
            <person name="Satake H."/>
            <person name="Nakayama K."/>
        </authorList>
    </citation>
    <scope>NUCLEOTIDE SEQUENCE</scope>
</reference>
<keyword evidence="2" id="KW-1185">Reference proteome</keyword>
<protein>
    <recommendedName>
        <fullName evidence="3">CASP-like protein</fullName>
    </recommendedName>
</protein>
<name>A0ABQ4XN49_9ASTR</name>
<evidence type="ECO:0000313" key="1">
    <source>
        <dbReference type="EMBL" id="GJS66789.1"/>
    </source>
</evidence>
<proteinExistence type="predicted"/>
<dbReference type="EMBL" id="BQNB010009674">
    <property type="protein sequence ID" value="GJS66789.1"/>
    <property type="molecule type" value="Genomic_DNA"/>
</dbReference>
<evidence type="ECO:0008006" key="3">
    <source>
        <dbReference type="Google" id="ProtNLM"/>
    </source>
</evidence>
<evidence type="ECO:0000313" key="2">
    <source>
        <dbReference type="Proteomes" id="UP001151760"/>
    </source>
</evidence>
<sequence>MYLVVAAANLTVFSGGPLVKINYDAVFKDSTAAIAIVGRDSSGFHLSCIQVAFVMLFSPLHAVIFAIHRDTVPTHGALMLFVADFVAG</sequence>
<comment type="caution">
    <text evidence="1">The sequence shown here is derived from an EMBL/GenBank/DDBJ whole genome shotgun (WGS) entry which is preliminary data.</text>
</comment>
<organism evidence="1 2">
    <name type="scientific">Tanacetum coccineum</name>
    <dbReference type="NCBI Taxonomy" id="301880"/>
    <lineage>
        <taxon>Eukaryota</taxon>
        <taxon>Viridiplantae</taxon>
        <taxon>Streptophyta</taxon>
        <taxon>Embryophyta</taxon>
        <taxon>Tracheophyta</taxon>
        <taxon>Spermatophyta</taxon>
        <taxon>Magnoliopsida</taxon>
        <taxon>eudicotyledons</taxon>
        <taxon>Gunneridae</taxon>
        <taxon>Pentapetalae</taxon>
        <taxon>asterids</taxon>
        <taxon>campanulids</taxon>
        <taxon>Asterales</taxon>
        <taxon>Asteraceae</taxon>
        <taxon>Asteroideae</taxon>
        <taxon>Anthemideae</taxon>
        <taxon>Anthemidinae</taxon>
        <taxon>Tanacetum</taxon>
    </lineage>
</organism>
<accession>A0ABQ4XN49</accession>
<gene>
    <name evidence="1" type="ORF">Tco_0681353</name>
</gene>
<dbReference type="Proteomes" id="UP001151760">
    <property type="component" value="Unassembled WGS sequence"/>
</dbReference>